<feature type="transmembrane region" description="Helical" evidence="2">
    <location>
        <begin position="253"/>
        <end position="280"/>
    </location>
</feature>
<feature type="region of interest" description="Disordered" evidence="1">
    <location>
        <begin position="299"/>
        <end position="354"/>
    </location>
</feature>
<keyword evidence="2" id="KW-0472">Membrane</keyword>
<keyword evidence="2" id="KW-1133">Transmembrane helix</keyword>
<protein>
    <submittedName>
        <fullName evidence="3">Uncharacterized protein</fullName>
    </submittedName>
</protein>
<dbReference type="InterPro" id="IPR018750">
    <property type="entry name" value="DUF2306_membrane"/>
</dbReference>
<proteinExistence type="predicted"/>
<feature type="transmembrane region" description="Helical" evidence="2">
    <location>
        <begin position="29"/>
        <end position="48"/>
    </location>
</feature>
<dbReference type="AlphaFoldDB" id="A0AAI9E8C1"/>
<dbReference type="EMBL" id="CAVMBE010000008">
    <property type="protein sequence ID" value="CAK3872029.1"/>
    <property type="molecule type" value="Genomic_DNA"/>
</dbReference>
<comment type="caution">
    <text evidence="3">The sequence shown here is derived from an EMBL/GenBank/DDBJ whole genome shotgun (WGS) entry which is preliminary data.</text>
</comment>
<evidence type="ECO:0000313" key="4">
    <source>
        <dbReference type="Proteomes" id="UP001296104"/>
    </source>
</evidence>
<feature type="transmembrane region" description="Helical" evidence="2">
    <location>
        <begin position="80"/>
        <end position="102"/>
    </location>
</feature>
<name>A0AAI9E8C1_9PEZI</name>
<evidence type="ECO:0000256" key="1">
    <source>
        <dbReference type="SAM" id="MobiDB-lite"/>
    </source>
</evidence>
<feature type="transmembrane region" description="Helical" evidence="2">
    <location>
        <begin position="114"/>
        <end position="135"/>
    </location>
</feature>
<dbReference type="Proteomes" id="UP001296104">
    <property type="component" value="Unassembled WGS sequence"/>
</dbReference>
<feature type="compositionally biased region" description="Basic and acidic residues" evidence="1">
    <location>
        <begin position="313"/>
        <end position="335"/>
    </location>
</feature>
<evidence type="ECO:0000256" key="2">
    <source>
        <dbReference type="SAM" id="Phobius"/>
    </source>
</evidence>
<keyword evidence="4" id="KW-1185">Reference proteome</keyword>
<keyword evidence="2" id="KW-0812">Transmembrane</keyword>
<sequence>MTVYQHNEAPNAFVRIARKLYNPIGFHKGYNFTLLFIFGGALLGFALARTPYLNVNDNFLPRAAPGEAYWYRQSWYNIGISIHLLCIIPAAILAIVQFIPIIRYRLLLLHRINGYLVVLLLLVSNVGALMIARRAFGGTPASQACIGTLAIGTTTAAILAYINIKRLQIEQHRAWMLRCFFWLGCTVTERIIQIIAVQVISMIGSYYVAIPCQQITGAGGDASRYLSCQADADGWAVVHAAFSNAQGVEEVAAIFQLTFAMSLWLAFAIHVVGVEVYLHLTKAETERLRKVSYERQLERGMRHPGSEGLTADRLGDVEPWRPSATKETDRRRSDSDSNSSNDTITKPKAALGWE</sequence>
<evidence type="ECO:0000313" key="3">
    <source>
        <dbReference type="EMBL" id="CAK3872029.1"/>
    </source>
</evidence>
<feature type="transmembrane region" description="Helical" evidence="2">
    <location>
        <begin position="141"/>
        <end position="163"/>
    </location>
</feature>
<accession>A0AAI9E8C1</accession>
<dbReference type="Pfam" id="PF10067">
    <property type="entry name" value="DUF2306"/>
    <property type="match status" value="1"/>
</dbReference>
<feature type="transmembrane region" description="Helical" evidence="2">
    <location>
        <begin position="175"/>
        <end position="200"/>
    </location>
</feature>
<organism evidence="3 4">
    <name type="scientific">Lecanosticta acicola</name>
    <dbReference type="NCBI Taxonomy" id="111012"/>
    <lineage>
        <taxon>Eukaryota</taxon>
        <taxon>Fungi</taxon>
        <taxon>Dikarya</taxon>
        <taxon>Ascomycota</taxon>
        <taxon>Pezizomycotina</taxon>
        <taxon>Dothideomycetes</taxon>
        <taxon>Dothideomycetidae</taxon>
        <taxon>Mycosphaerellales</taxon>
        <taxon>Mycosphaerellaceae</taxon>
        <taxon>Lecanosticta</taxon>
    </lineage>
</organism>
<gene>
    <name evidence="3" type="ORF">LECACI_7A002001</name>
</gene>
<reference evidence="3" key="1">
    <citation type="submission" date="2023-11" db="EMBL/GenBank/DDBJ databases">
        <authorList>
            <person name="Alioto T."/>
            <person name="Alioto T."/>
            <person name="Gomez Garrido J."/>
        </authorList>
    </citation>
    <scope>NUCLEOTIDE SEQUENCE</scope>
</reference>